<gene>
    <name evidence="2" type="ORF">Tco_0804672</name>
</gene>
<comment type="caution">
    <text evidence="2">The sequence shown here is derived from an EMBL/GenBank/DDBJ whole genome shotgun (WGS) entry which is preliminary data.</text>
</comment>
<keyword evidence="3" id="KW-1185">Reference proteome</keyword>
<dbReference type="Proteomes" id="UP001151760">
    <property type="component" value="Unassembled WGS sequence"/>
</dbReference>
<sequence length="146" mass="15764">MVGGQFAWNQNGYNAVQNTGHQVAQNEVQNPGILNVGKQNGLIVVSGIANQNGNGNQASTSGTRADKAPVYDSDGSTEDDSNVISANSIMAPSGEELELLPTTIEETRAFYELLYNNLDLEVEKVNTVNCKTRETNEKLTAKLARY</sequence>
<dbReference type="EMBL" id="BQNB010011985">
    <property type="protein sequence ID" value="GJS97704.1"/>
    <property type="molecule type" value="Genomic_DNA"/>
</dbReference>
<evidence type="ECO:0000256" key="1">
    <source>
        <dbReference type="SAM" id="MobiDB-lite"/>
    </source>
</evidence>
<accession>A0ABQ5A4Y1</accession>
<name>A0ABQ5A4Y1_9ASTR</name>
<protein>
    <submittedName>
        <fullName evidence="2">Uncharacterized protein</fullName>
    </submittedName>
</protein>
<organism evidence="2 3">
    <name type="scientific">Tanacetum coccineum</name>
    <dbReference type="NCBI Taxonomy" id="301880"/>
    <lineage>
        <taxon>Eukaryota</taxon>
        <taxon>Viridiplantae</taxon>
        <taxon>Streptophyta</taxon>
        <taxon>Embryophyta</taxon>
        <taxon>Tracheophyta</taxon>
        <taxon>Spermatophyta</taxon>
        <taxon>Magnoliopsida</taxon>
        <taxon>eudicotyledons</taxon>
        <taxon>Gunneridae</taxon>
        <taxon>Pentapetalae</taxon>
        <taxon>asterids</taxon>
        <taxon>campanulids</taxon>
        <taxon>Asterales</taxon>
        <taxon>Asteraceae</taxon>
        <taxon>Asteroideae</taxon>
        <taxon>Anthemideae</taxon>
        <taxon>Anthemidinae</taxon>
        <taxon>Tanacetum</taxon>
    </lineage>
</organism>
<reference evidence="2" key="2">
    <citation type="submission" date="2022-01" db="EMBL/GenBank/DDBJ databases">
        <authorList>
            <person name="Yamashiro T."/>
            <person name="Shiraishi A."/>
            <person name="Satake H."/>
            <person name="Nakayama K."/>
        </authorList>
    </citation>
    <scope>NUCLEOTIDE SEQUENCE</scope>
</reference>
<proteinExistence type="predicted"/>
<evidence type="ECO:0000313" key="3">
    <source>
        <dbReference type="Proteomes" id="UP001151760"/>
    </source>
</evidence>
<evidence type="ECO:0000313" key="2">
    <source>
        <dbReference type="EMBL" id="GJS97704.1"/>
    </source>
</evidence>
<reference evidence="2" key="1">
    <citation type="journal article" date="2022" name="Int. J. Mol. Sci.">
        <title>Draft Genome of Tanacetum Coccineum: Genomic Comparison of Closely Related Tanacetum-Family Plants.</title>
        <authorList>
            <person name="Yamashiro T."/>
            <person name="Shiraishi A."/>
            <person name="Nakayama K."/>
            <person name="Satake H."/>
        </authorList>
    </citation>
    <scope>NUCLEOTIDE SEQUENCE</scope>
</reference>
<feature type="region of interest" description="Disordered" evidence="1">
    <location>
        <begin position="48"/>
        <end position="88"/>
    </location>
</feature>
<feature type="compositionally biased region" description="Low complexity" evidence="1">
    <location>
        <begin position="49"/>
        <end position="63"/>
    </location>
</feature>